<keyword evidence="2" id="KW-1185">Reference proteome</keyword>
<proteinExistence type="predicted"/>
<accession>A0ABR1RCI0</accession>
<evidence type="ECO:0000313" key="1">
    <source>
        <dbReference type="EMBL" id="KAK8008200.1"/>
    </source>
</evidence>
<dbReference type="EMBL" id="JAQQWI010000016">
    <property type="protein sequence ID" value="KAK8008200.1"/>
    <property type="molecule type" value="Genomic_DNA"/>
</dbReference>
<dbReference type="PANTHER" id="PTHR38111:SF6">
    <property type="entry name" value="FINGER DOMAIN PROTEIN, PUTATIVE (AFU_ORTHOLOGUE AFUA_8G01940)-RELATED"/>
    <property type="match status" value="1"/>
</dbReference>
<dbReference type="PANTHER" id="PTHR38111">
    <property type="entry name" value="ZN(2)-C6 FUNGAL-TYPE DOMAIN-CONTAINING PROTEIN-RELATED"/>
    <property type="match status" value="1"/>
</dbReference>
<evidence type="ECO:0000313" key="2">
    <source>
        <dbReference type="Proteomes" id="UP001396898"/>
    </source>
</evidence>
<comment type="caution">
    <text evidence="1">The sequence shown here is derived from an EMBL/GenBank/DDBJ whole genome shotgun (WGS) entry which is preliminary data.</text>
</comment>
<gene>
    <name evidence="1" type="ORF">PG991_010751</name>
</gene>
<sequence length="390" mass="42644">MSPSVPQTDVQMLIGAFVSALAPTTVRVNLVQTYGPFLEMVPPRLGTNAALDNSARALVRAHQDACLGRPAAEQSLASYALAIRTLSRCLDDLDTAPSTETVCAIIMVMMCQVLNGMSLKDATSHADGGARLLGLRLASGRPLDGFGTAVRSHVRGMTWLQALWRRELRTDPARFDRLVSGLYDDNDEEDDDDTILMRRVRIPRLLARAREALRDSRISSPESSGIFMELYALYESARGHSRRLRTPGTAAVAVPQYLGVPTSISPHGMRLVVACVCSCMLRGLLLGSRDQQQQQPRSLFEDALCREAEELADAAFVLAREAARGQDMGAGHVILNCLVAWVCTGDAGKRARIQGVYEEFLRQFRRAWASGKGVAMWEVLAADLFLVSDP</sequence>
<name>A0ABR1RCI0_9PEZI</name>
<dbReference type="InterPro" id="IPR053178">
    <property type="entry name" value="Osmoadaptation_assoc"/>
</dbReference>
<reference evidence="1 2" key="1">
    <citation type="submission" date="2023-01" db="EMBL/GenBank/DDBJ databases">
        <title>Analysis of 21 Apiospora genomes using comparative genomics revels a genus with tremendous synthesis potential of carbohydrate active enzymes and secondary metabolites.</title>
        <authorList>
            <person name="Sorensen T."/>
        </authorList>
    </citation>
    <scope>NUCLEOTIDE SEQUENCE [LARGE SCALE GENOMIC DNA]</scope>
    <source>
        <strain evidence="1 2">CBS 20057</strain>
    </source>
</reference>
<protein>
    <submittedName>
        <fullName evidence="1">Uncharacterized protein</fullName>
    </submittedName>
</protein>
<dbReference type="Proteomes" id="UP001396898">
    <property type="component" value="Unassembled WGS sequence"/>
</dbReference>
<organism evidence="1 2">
    <name type="scientific">Apiospora marii</name>
    <dbReference type="NCBI Taxonomy" id="335849"/>
    <lineage>
        <taxon>Eukaryota</taxon>
        <taxon>Fungi</taxon>
        <taxon>Dikarya</taxon>
        <taxon>Ascomycota</taxon>
        <taxon>Pezizomycotina</taxon>
        <taxon>Sordariomycetes</taxon>
        <taxon>Xylariomycetidae</taxon>
        <taxon>Amphisphaeriales</taxon>
        <taxon>Apiosporaceae</taxon>
        <taxon>Apiospora</taxon>
    </lineage>
</organism>